<dbReference type="InterPro" id="IPR002182">
    <property type="entry name" value="NB-ARC"/>
</dbReference>
<dbReference type="InterPro" id="IPR035897">
    <property type="entry name" value="Toll_tir_struct_dom_sf"/>
</dbReference>
<evidence type="ECO:0000313" key="10">
    <source>
        <dbReference type="Proteomes" id="UP000238479"/>
    </source>
</evidence>
<keyword evidence="10" id="KW-1185">Reference proteome</keyword>
<evidence type="ECO:0000256" key="3">
    <source>
        <dbReference type="ARBA" id="ARBA00022737"/>
    </source>
</evidence>
<dbReference type="EC" id="3.2.2.6" evidence="1"/>
<dbReference type="GO" id="GO:0061809">
    <property type="term" value="F:NAD+ nucleosidase activity, cyclic ADP-ribose generating"/>
    <property type="evidence" value="ECO:0007669"/>
    <property type="project" value="UniProtKB-EC"/>
</dbReference>
<dbReference type="InterPro" id="IPR011713">
    <property type="entry name" value="Leu-rich_rpt_3"/>
</dbReference>
<dbReference type="AlphaFoldDB" id="A0A2P6Q5H1"/>
<protein>
    <recommendedName>
        <fullName evidence="1">ADP-ribosyl cyclase/cyclic ADP-ribose hydrolase</fullName>
        <ecNumber evidence="1">3.2.2.6</ecNumber>
    </recommendedName>
</protein>
<dbReference type="InterPro" id="IPR044974">
    <property type="entry name" value="Disease_R_plants"/>
</dbReference>
<dbReference type="FunFam" id="3.40.50.10140:FF:000007">
    <property type="entry name" value="Disease resistance protein (TIR-NBS-LRR class)"/>
    <property type="match status" value="1"/>
</dbReference>
<dbReference type="PROSITE" id="PS50104">
    <property type="entry name" value="TIR"/>
    <property type="match status" value="1"/>
</dbReference>
<evidence type="ECO:0000256" key="5">
    <source>
        <dbReference type="ARBA" id="ARBA00022821"/>
    </source>
</evidence>
<reference evidence="9 10" key="1">
    <citation type="journal article" date="2018" name="Nat. Genet.">
        <title>The Rosa genome provides new insights in the design of modern roses.</title>
        <authorList>
            <person name="Bendahmane M."/>
        </authorList>
    </citation>
    <scope>NUCLEOTIDE SEQUENCE [LARGE SCALE GENOMIC DNA]</scope>
    <source>
        <strain evidence="10">cv. Old Blush</strain>
    </source>
</reference>
<dbReference type="OMA" id="FREFRFC"/>
<dbReference type="Gramene" id="PRQ29437">
    <property type="protein sequence ID" value="PRQ29437"/>
    <property type="gene ID" value="RchiOBHm_Chr5g0013881"/>
</dbReference>
<dbReference type="Pfam" id="PF01582">
    <property type="entry name" value="TIR"/>
    <property type="match status" value="1"/>
</dbReference>
<evidence type="ECO:0000313" key="9">
    <source>
        <dbReference type="EMBL" id="PRQ29437.1"/>
    </source>
</evidence>
<dbReference type="SUPFAM" id="SSF52540">
    <property type="entry name" value="P-loop containing nucleoside triphosphate hydrolases"/>
    <property type="match status" value="1"/>
</dbReference>
<feature type="domain" description="TIR" evidence="8">
    <location>
        <begin position="17"/>
        <end position="180"/>
    </location>
</feature>
<dbReference type="Pfam" id="PF00931">
    <property type="entry name" value="NB-ARC"/>
    <property type="match status" value="1"/>
</dbReference>
<keyword evidence="4" id="KW-0378">Hydrolase</keyword>
<keyword evidence="3" id="KW-0677">Repeat</keyword>
<dbReference type="GO" id="GO:0003677">
    <property type="term" value="F:DNA binding"/>
    <property type="evidence" value="ECO:0007669"/>
    <property type="project" value="UniProtKB-KW"/>
</dbReference>
<dbReference type="PRINTS" id="PR00364">
    <property type="entry name" value="DISEASERSIST"/>
</dbReference>
<dbReference type="SUPFAM" id="SSF46785">
    <property type="entry name" value="Winged helix' DNA-binding domain"/>
    <property type="match status" value="1"/>
</dbReference>
<dbReference type="Gene3D" id="3.80.10.10">
    <property type="entry name" value="Ribonuclease Inhibitor"/>
    <property type="match status" value="3"/>
</dbReference>
<dbReference type="OrthoDB" id="9985615at2759"/>
<gene>
    <name evidence="9" type="ORF">RchiOBHm_Chr5g0013881</name>
</gene>
<dbReference type="Pfam" id="PF23282">
    <property type="entry name" value="WHD_ROQ1"/>
    <property type="match status" value="1"/>
</dbReference>
<dbReference type="GO" id="GO:0043531">
    <property type="term" value="F:ADP binding"/>
    <property type="evidence" value="ECO:0007669"/>
    <property type="project" value="InterPro"/>
</dbReference>
<dbReference type="Pfam" id="PF23598">
    <property type="entry name" value="LRR_14"/>
    <property type="match status" value="1"/>
</dbReference>
<evidence type="ECO:0000256" key="4">
    <source>
        <dbReference type="ARBA" id="ARBA00022801"/>
    </source>
</evidence>
<evidence type="ECO:0000256" key="1">
    <source>
        <dbReference type="ARBA" id="ARBA00011982"/>
    </source>
</evidence>
<evidence type="ECO:0000256" key="6">
    <source>
        <dbReference type="ARBA" id="ARBA00023027"/>
    </source>
</evidence>
<evidence type="ECO:0000256" key="2">
    <source>
        <dbReference type="ARBA" id="ARBA00022614"/>
    </source>
</evidence>
<evidence type="ECO:0000256" key="7">
    <source>
        <dbReference type="ARBA" id="ARBA00047304"/>
    </source>
</evidence>
<keyword evidence="9" id="KW-0238">DNA-binding</keyword>
<dbReference type="InterPro" id="IPR058192">
    <property type="entry name" value="WHD_ROQ1-like"/>
</dbReference>
<dbReference type="SMART" id="SM00255">
    <property type="entry name" value="TIR"/>
    <property type="match status" value="1"/>
</dbReference>
<dbReference type="GO" id="GO:0051707">
    <property type="term" value="P:response to other organism"/>
    <property type="evidence" value="ECO:0007669"/>
    <property type="project" value="UniProtKB-ARBA"/>
</dbReference>
<dbReference type="Pfam" id="PF07725">
    <property type="entry name" value="LRR_3"/>
    <property type="match status" value="1"/>
</dbReference>
<dbReference type="Gene3D" id="3.40.50.300">
    <property type="entry name" value="P-loop containing nucleotide triphosphate hydrolases"/>
    <property type="match status" value="1"/>
</dbReference>
<dbReference type="EMBL" id="PDCK01000043">
    <property type="protein sequence ID" value="PRQ29437.1"/>
    <property type="molecule type" value="Genomic_DNA"/>
</dbReference>
<dbReference type="SUPFAM" id="SSF52058">
    <property type="entry name" value="L domain-like"/>
    <property type="match status" value="1"/>
</dbReference>
<dbReference type="SMR" id="A0A2P6Q5H1"/>
<dbReference type="Gene3D" id="3.40.50.10140">
    <property type="entry name" value="Toll/interleukin-1 receptor homology (TIR) domain"/>
    <property type="match status" value="1"/>
</dbReference>
<keyword evidence="6" id="KW-0520">NAD</keyword>
<comment type="caution">
    <text evidence="9">The sequence shown here is derived from an EMBL/GenBank/DDBJ whole genome shotgun (WGS) entry which is preliminary data.</text>
</comment>
<dbReference type="InterPro" id="IPR042197">
    <property type="entry name" value="Apaf_helical"/>
</dbReference>
<name>A0A2P6Q5H1_ROSCH</name>
<proteinExistence type="predicted"/>
<dbReference type="SUPFAM" id="SSF52200">
    <property type="entry name" value="Toll/Interleukin receptor TIR domain"/>
    <property type="match status" value="1"/>
</dbReference>
<keyword evidence="2" id="KW-0433">Leucine-rich repeat</keyword>
<accession>A0A2P6Q5H1</accession>
<dbReference type="GO" id="GO:0007165">
    <property type="term" value="P:signal transduction"/>
    <property type="evidence" value="ECO:0007669"/>
    <property type="project" value="InterPro"/>
</dbReference>
<dbReference type="InterPro" id="IPR045344">
    <property type="entry name" value="C-JID"/>
</dbReference>
<keyword evidence="9" id="KW-0675">Receptor</keyword>
<dbReference type="GO" id="GO:0006952">
    <property type="term" value="P:defense response"/>
    <property type="evidence" value="ECO:0007669"/>
    <property type="project" value="UniProtKB-KW"/>
</dbReference>
<dbReference type="InterPro" id="IPR000157">
    <property type="entry name" value="TIR_dom"/>
</dbReference>
<dbReference type="InterPro" id="IPR032675">
    <property type="entry name" value="LRR_dom_sf"/>
</dbReference>
<dbReference type="PANTHER" id="PTHR11017:SF574">
    <property type="entry name" value="ADP-RIBOSYL CYCLASE_CYCLIC ADP-RIBOSE HYDROLASE"/>
    <property type="match status" value="1"/>
</dbReference>
<keyword evidence="5" id="KW-0611">Plant defense</keyword>
<dbReference type="Pfam" id="PF20160">
    <property type="entry name" value="C-JID"/>
    <property type="match status" value="1"/>
</dbReference>
<sequence>MASSSSSSPSRSPAHAFKYDVFLSFRGEDTRNTFTSHLHAALVRKKIKTYIDYELVRGEEIAPALLEAIEESQLSVVILSKDYASSTWCLDELAHILECKERHGQIVIPIFYRIDPSHVRHQRESYAAAFVQHEERFKNKVLKWRVALTKASKLAGFDSRNIGLESELVEFVVEDIVMKFSRECSSDLKGLVGIESRIQQLESLLCIDVEDVRVRTVGIWGMGGVGKTTLAGVVFNRLSSQFEASYFLADVRERSDKTRLYDLRNELFSNLLKDESLRIGTPSIGSTFIKKRLSRAKVLVVLDDVNDDSQLETLVGDQVQFGPGSRIIITTRDMHQLKVMQQLHKGADHDVVIYKATELNHEEALQLFHLNDSEEIRCGAEYTELGRMVVHYAAGIPLALKIWGSLFRRCKSTQERESFLKKLKRFPEKKLQNVYRISYDALGENEREIFLYIACFHKGEDVYRAKEQLDACGLFAEIGINILIDMSLISIKDKGWTEKTRYLWMHDLIQEMGWAIEREQHPAKPGKRSRLCTPDDICHVLEKNKGTERVQSISLNLSQITKLNLTPQAFKKTCNLKFLKLYGEDRSGHYYYPWKDCNVHFNLHDLEYLPDSLIYISWPLYTLKYLPSTFSAENLTELSMPGSQLQRLWDEGQKPRNLKRIDLSHSEQLVEVPDLSMSVNIERINLEGCGGLVEVPSYFENLHKLTSLHVSGCTNLSVLSDMPCNMVSLKLGKTAIEHLPSSIWSHEKLVRLNLDGCEGIKNLPDSIWKLYSLTYLVLSGTSIEELPSSIEGLSGLKYLELQGCKRFVSLPSCICKLKSLKTISLFGCSGFKNFPDMLEPMEHLENLNLGGTKFKELPCLIENVVGRKELVLPGCRSFETVPKSILPPSSVILWSPMSRLKLRNCTMVEEIPDCIFSLNRLSELDVGGTMIRSLPSTINQAPRLRGLVLKDCKRLESLPKLPYLLDWLDASDCKRLKTVSGLTTALTEGLDRRVPSVLHIFYNCVSLNENARRNIMDYAHLRNKATDAHLRNKATANHPELRYEVRCSGNEIPKWVSNQMEGCSIDITLPLRWSEDANFLGLAFCVVVDFHKTIHAGCGGESIFKTENGESHTYQFSNFASCGIQGDGDNSDHLVAWYDSLRKVRSTPYTNATRVSFQFYAGGSSFDRNARRMCLVKLKVKRCGVGFVYAEGPDRDAVRVQHVEATGSENSVASLETMFRKLSLN</sequence>
<organism evidence="9 10">
    <name type="scientific">Rosa chinensis</name>
    <name type="common">China rose</name>
    <dbReference type="NCBI Taxonomy" id="74649"/>
    <lineage>
        <taxon>Eukaryota</taxon>
        <taxon>Viridiplantae</taxon>
        <taxon>Streptophyta</taxon>
        <taxon>Embryophyta</taxon>
        <taxon>Tracheophyta</taxon>
        <taxon>Spermatophyta</taxon>
        <taxon>Magnoliopsida</taxon>
        <taxon>eudicotyledons</taxon>
        <taxon>Gunneridae</taxon>
        <taxon>Pentapetalae</taxon>
        <taxon>rosids</taxon>
        <taxon>fabids</taxon>
        <taxon>Rosales</taxon>
        <taxon>Rosaceae</taxon>
        <taxon>Rosoideae</taxon>
        <taxon>Rosoideae incertae sedis</taxon>
        <taxon>Rosa</taxon>
    </lineage>
</organism>
<dbReference type="PANTHER" id="PTHR11017">
    <property type="entry name" value="LEUCINE-RICH REPEAT-CONTAINING PROTEIN"/>
    <property type="match status" value="1"/>
</dbReference>
<dbReference type="InterPro" id="IPR036390">
    <property type="entry name" value="WH_DNA-bd_sf"/>
</dbReference>
<dbReference type="SUPFAM" id="SSF52047">
    <property type="entry name" value="RNI-like"/>
    <property type="match status" value="1"/>
</dbReference>
<dbReference type="Proteomes" id="UP000238479">
    <property type="component" value="Chromosome 5"/>
</dbReference>
<dbReference type="InterPro" id="IPR027417">
    <property type="entry name" value="P-loop_NTPase"/>
</dbReference>
<comment type="catalytic activity">
    <reaction evidence="7">
        <text>NAD(+) + H2O = ADP-D-ribose + nicotinamide + H(+)</text>
        <dbReference type="Rhea" id="RHEA:16301"/>
        <dbReference type="ChEBI" id="CHEBI:15377"/>
        <dbReference type="ChEBI" id="CHEBI:15378"/>
        <dbReference type="ChEBI" id="CHEBI:17154"/>
        <dbReference type="ChEBI" id="CHEBI:57540"/>
        <dbReference type="ChEBI" id="CHEBI:57967"/>
        <dbReference type="EC" id="3.2.2.6"/>
    </reaction>
    <physiologicalReaction direction="left-to-right" evidence="7">
        <dbReference type="Rhea" id="RHEA:16302"/>
    </physiologicalReaction>
</comment>
<evidence type="ECO:0000259" key="8">
    <source>
        <dbReference type="PROSITE" id="PS50104"/>
    </source>
</evidence>
<dbReference type="Gene3D" id="1.10.8.430">
    <property type="entry name" value="Helical domain of apoptotic protease-activating factors"/>
    <property type="match status" value="1"/>
</dbReference>
<dbReference type="InterPro" id="IPR055414">
    <property type="entry name" value="LRR_R13L4/SHOC2-like"/>
</dbReference>